<dbReference type="Pfam" id="PF14903">
    <property type="entry name" value="WG_beta_rep"/>
    <property type="match status" value="3"/>
</dbReference>
<dbReference type="SUPFAM" id="SSF69360">
    <property type="entry name" value="Cell wall binding repeat"/>
    <property type="match status" value="1"/>
</dbReference>
<reference evidence="2" key="2">
    <citation type="journal article" date="2021" name="PeerJ">
        <title>Extensive microbial diversity within the chicken gut microbiome revealed by metagenomics and culture.</title>
        <authorList>
            <person name="Gilroy R."/>
            <person name="Ravi A."/>
            <person name="Getino M."/>
            <person name="Pursley I."/>
            <person name="Horton D.L."/>
            <person name="Alikhan N.F."/>
            <person name="Baker D."/>
            <person name="Gharbi K."/>
            <person name="Hall N."/>
            <person name="Watson M."/>
            <person name="Adriaenssens E.M."/>
            <person name="Foster-Nyarko E."/>
            <person name="Jarju S."/>
            <person name="Secka A."/>
            <person name="Antonio M."/>
            <person name="Oren A."/>
            <person name="Chaudhuri R.R."/>
            <person name="La Ragione R."/>
            <person name="Hildebrand F."/>
            <person name="Pallen M.J."/>
        </authorList>
    </citation>
    <scope>NUCLEOTIDE SEQUENCE</scope>
    <source>
        <strain evidence="2">2830</strain>
    </source>
</reference>
<dbReference type="PANTHER" id="PTHR37841:SF1">
    <property type="entry name" value="DUF3298 DOMAIN-CONTAINING PROTEIN"/>
    <property type="match status" value="1"/>
</dbReference>
<comment type="caution">
    <text evidence="2">The sequence shown here is derived from an EMBL/GenBank/DDBJ whole genome shotgun (WGS) entry which is preliminary data.</text>
</comment>
<evidence type="ECO:0000256" key="1">
    <source>
        <dbReference type="SAM" id="SignalP"/>
    </source>
</evidence>
<feature type="chain" id="PRO_5038340559" evidence="1">
    <location>
        <begin position="26"/>
        <end position="621"/>
    </location>
</feature>
<evidence type="ECO:0000313" key="3">
    <source>
        <dbReference type="Proteomes" id="UP000824124"/>
    </source>
</evidence>
<gene>
    <name evidence="2" type="ORF">IAB00_07125</name>
</gene>
<feature type="signal peptide" evidence="1">
    <location>
        <begin position="1"/>
        <end position="25"/>
    </location>
</feature>
<dbReference type="Proteomes" id="UP000824124">
    <property type="component" value="Unassembled WGS sequence"/>
</dbReference>
<name>A0A9D1HKK6_9FIRM</name>
<dbReference type="InterPro" id="IPR032774">
    <property type="entry name" value="WG_beta_rep"/>
</dbReference>
<protein>
    <submittedName>
        <fullName evidence="2">WG repeat-containing protein</fullName>
    </submittedName>
</protein>
<dbReference type="AlphaFoldDB" id="A0A9D1HKK6"/>
<dbReference type="PANTHER" id="PTHR37841">
    <property type="entry name" value="GLR2918 PROTEIN"/>
    <property type="match status" value="1"/>
</dbReference>
<evidence type="ECO:0000313" key="2">
    <source>
        <dbReference type="EMBL" id="HIU10986.1"/>
    </source>
</evidence>
<accession>A0A9D1HKK6</accession>
<sequence>MKLRKKTIALLLFSAAFICSVGVSAFVLWQTDVLNLPSQNKPVTAPVEESLTLYPAPAADGRWGYINEQGEVILPQTYEEALPFYGKAAWVKQNGLWGAVDAAGTVLVTPEYAEIAVYEDGSNRFICASGSNVSAAPQNSSLYDVNGQKLFGLAGDLKEMSSGLMAFSRTRNGVTTWGYINAHGEIIIEPVYAAVGQVSGNYALVRDMEGQKLLLNIYAQTGVPVAGVDSLDAVGSRMVLLKDTASGLYGYQDVNGELVIDYAFTAAEPFRGGAALAATDGGTGLLSPDGVWMAEPVYADGQYLGHNVYALKLLDAPGYLLVDELGEPVVADTVYGWEEWRNGLLACHTAVATLFINAAGELQPGLELSISPGVFRLGKLYGVQDMNGLSWFDDAGHTVYSVGRDRALSAEVRLLTVLENSDVNYLVYYPQAEAVDGSLNSTWRRLNQALADNALGEYYDSYTSGGELKFAVRGNCYLVTAGGVISAIQTLTLDDSWEAGGGLEEAVHTVCFDAVTGRQYRLADLFADGVNWRQELLEPARASYGLLAAAGAPEQPEMQEILSKRLSRNLDFSLSDEGLTLYFALSDGAVQLVPVSYQDIDSLLDKSGSLWQNLQGITREE</sequence>
<keyword evidence="1" id="KW-0732">Signal</keyword>
<dbReference type="EMBL" id="DVMH01000035">
    <property type="protein sequence ID" value="HIU10986.1"/>
    <property type="molecule type" value="Genomic_DNA"/>
</dbReference>
<reference evidence="2" key="1">
    <citation type="submission" date="2020-10" db="EMBL/GenBank/DDBJ databases">
        <authorList>
            <person name="Gilroy R."/>
        </authorList>
    </citation>
    <scope>NUCLEOTIDE SEQUENCE</scope>
    <source>
        <strain evidence="2">2830</strain>
    </source>
</reference>
<organism evidence="2 3">
    <name type="scientific">Candidatus Avidehalobacter gallistercoris</name>
    <dbReference type="NCBI Taxonomy" id="2840694"/>
    <lineage>
        <taxon>Bacteria</taxon>
        <taxon>Bacillati</taxon>
        <taxon>Bacillota</taxon>
        <taxon>Clostridia</taxon>
        <taxon>Eubacteriales</taxon>
        <taxon>Peptococcaceae</taxon>
        <taxon>Peptococcaceae incertae sedis</taxon>
        <taxon>Candidatus Avidehalobacter</taxon>
    </lineage>
</organism>
<proteinExistence type="predicted"/>